<evidence type="ECO:0000313" key="8">
    <source>
        <dbReference type="EMBL" id="QLH82410.1"/>
    </source>
</evidence>
<reference evidence="8 9" key="1">
    <citation type="submission" date="2020-07" db="EMBL/GenBank/DDBJ databases">
        <title>Halosimplex litoreum sp. nov. and Halosimplex rubrum sp. nov., isolated from different salt environments.</title>
        <authorList>
            <person name="Cui H."/>
        </authorList>
    </citation>
    <scope>NUCLEOTIDE SEQUENCE [LARGE SCALE GENOMIC DNA]</scope>
    <source>
        <strain evidence="8 9">R2</strain>
    </source>
</reference>
<dbReference type="KEGG" id="hpel:HZS54_12625"/>
<evidence type="ECO:0000256" key="3">
    <source>
        <dbReference type="ARBA" id="ARBA00022578"/>
    </source>
</evidence>
<dbReference type="GO" id="GO:0006310">
    <property type="term" value="P:DNA recombination"/>
    <property type="evidence" value="ECO:0007669"/>
    <property type="project" value="UniProtKB-KW"/>
</dbReference>
<dbReference type="InterPro" id="IPR001959">
    <property type="entry name" value="Transposase"/>
</dbReference>
<keyword evidence="5" id="KW-0233">DNA recombination</keyword>
<keyword evidence="4" id="KW-0238">DNA-binding</keyword>
<dbReference type="AlphaFoldDB" id="A0A7D5TA16"/>
<dbReference type="NCBIfam" id="TIGR01766">
    <property type="entry name" value="IS200/IS605 family accessory protein TnpB-like domain"/>
    <property type="match status" value="1"/>
</dbReference>
<dbReference type="PANTHER" id="PTHR30405">
    <property type="entry name" value="TRANSPOSASE"/>
    <property type="match status" value="1"/>
</dbReference>
<gene>
    <name evidence="8" type="primary">tnpB</name>
    <name evidence="8" type="ORF">HZS54_12625</name>
</gene>
<dbReference type="InterPro" id="IPR010095">
    <property type="entry name" value="Cas12f1-like_TNB"/>
</dbReference>
<feature type="domain" description="Probable transposase IS891/IS1136/IS1341" evidence="6">
    <location>
        <begin position="188"/>
        <end position="295"/>
    </location>
</feature>
<organism evidence="8 9">
    <name type="scientific">Halosimplex pelagicum</name>
    <dbReference type="NCBI Taxonomy" id="869886"/>
    <lineage>
        <taxon>Archaea</taxon>
        <taxon>Methanobacteriati</taxon>
        <taxon>Methanobacteriota</taxon>
        <taxon>Stenosarchaea group</taxon>
        <taxon>Halobacteria</taxon>
        <taxon>Halobacteriales</taxon>
        <taxon>Haloarculaceae</taxon>
        <taxon>Halosimplex</taxon>
    </lineage>
</organism>
<evidence type="ECO:0000256" key="4">
    <source>
        <dbReference type="ARBA" id="ARBA00023125"/>
    </source>
</evidence>
<comment type="similarity">
    <text evidence="1">In the C-terminal section; belongs to the transposase 35 family.</text>
</comment>
<dbReference type="OrthoDB" id="284225at2157"/>
<evidence type="ECO:0000259" key="7">
    <source>
        <dbReference type="Pfam" id="PF07282"/>
    </source>
</evidence>
<comment type="similarity">
    <text evidence="2">In the N-terminal section; belongs to the transposase 2 family.</text>
</comment>
<keyword evidence="9" id="KW-1185">Reference proteome</keyword>
<dbReference type="InterPro" id="IPR051399">
    <property type="entry name" value="RNA-guided_DNA_endo/Transpos"/>
</dbReference>
<evidence type="ECO:0000313" key="9">
    <source>
        <dbReference type="Proteomes" id="UP000509346"/>
    </source>
</evidence>
<dbReference type="GO" id="GO:0032196">
    <property type="term" value="P:transposition"/>
    <property type="evidence" value="ECO:0007669"/>
    <property type="project" value="UniProtKB-KW"/>
</dbReference>
<dbReference type="Proteomes" id="UP000509346">
    <property type="component" value="Chromosome"/>
</dbReference>
<evidence type="ECO:0000256" key="1">
    <source>
        <dbReference type="ARBA" id="ARBA00008761"/>
    </source>
</evidence>
<sequence>MPTTRRTYICRIRNHSQVKEALDRHGWSASKLWNVANYHARNVWDETGEIPDEKQLKSELKDHPKYRGLHSQSSQKVLEELSEAFSSWFGSNDDRDNPPGYRKTNYYDDEDNRVHEEHPRSTVTWKDKGIRHDTKHGRFRLSKGKNHKDGRDYILVEYDAPPAVELDRVQQVRAVWNSSKHRWELHVVCKEEIAAEPPGDDVAGVDLGICNPAAVAFPDDALLYPGNTLREDKHYFQREEYQTEGPHRPSQTVQWARAKLSKRKTHFLHALSKDIVERCIERDVGTLVVGDPSGVDDDDWGRHGNKRLDNWAYKRLLHLIDYKARERGIEVEMPDERGTSSSCSVCGHEDADSRVERGLWKCDRCGVVTHGDVNGADNIRQKSLTVTPPLGDSGNGCLAQPRVIHFSRTHGFQPRATAE</sequence>
<dbReference type="RefSeq" id="WP_179922878.1">
    <property type="nucleotide sequence ID" value="NZ_CP058909.1"/>
</dbReference>
<evidence type="ECO:0000259" key="6">
    <source>
        <dbReference type="Pfam" id="PF01385"/>
    </source>
</evidence>
<dbReference type="NCBIfam" id="NF040570">
    <property type="entry name" value="guided_TnpB"/>
    <property type="match status" value="1"/>
</dbReference>
<dbReference type="GeneID" id="56083448"/>
<protein>
    <submittedName>
        <fullName evidence="8">IS200/IS605 family element transposase accessory protein TnpB</fullName>
    </submittedName>
</protein>
<feature type="domain" description="Cas12f1-like TNB" evidence="7">
    <location>
        <begin position="313"/>
        <end position="379"/>
    </location>
</feature>
<evidence type="ECO:0000256" key="2">
    <source>
        <dbReference type="ARBA" id="ARBA00011044"/>
    </source>
</evidence>
<name>A0A7D5TA16_9EURY</name>
<dbReference type="Pfam" id="PF07282">
    <property type="entry name" value="Cas12f1-like_TNB"/>
    <property type="match status" value="1"/>
</dbReference>
<evidence type="ECO:0000256" key="5">
    <source>
        <dbReference type="ARBA" id="ARBA00023172"/>
    </source>
</evidence>
<dbReference type="PANTHER" id="PTHR30405:SF11">
    <property type="entry name" value="RNA-GUIDED DNA ENDONUCLEASE RV2885C-RELATED"/>
    <property type="match status" value="1"/>
</dbReference>
<dbReference type="Pfam" id="PF01385">
    <property type="entry name" value="OrfB_IS605"/>
    <property type="match status" value="1"/>
</dbReference>
<proteinExistence type="inferred from homology"/>
<keyword evidence="3" id="KW-0815">Transposition</keyword>
<dbReference type="EMBL" id="CP058909">
    <property type="protein sequence ID" value="QLH82410.1"/>
    <property type="molecule type" value="Genomic_DNA"/>
</dbReference>
<dbReference type="GO" id="GO:0003677">
    <property type="term" value="F:DNA binding"/>
    <property type="evidence" value="ECO:0007669"/>
    <property type="project" value="UniProtKB-KW"/>
</dbReference>
<accession>A0A7D5TA16</accession>